<evidence type="ECO:0000313" key="3">
    <source>
        <dbReference type="Proteomes" id="UP000434101"/>
    </source>
</evidence>
<proteinExistence type="predicted"/>
<dbReference type="RefSeq" id="WP_160064735.1">
    <property type="nucleotide sequence ID" value="NZ_WUYX01000028.1"/>
</dbReference>
<feature type="transmembrane region" description="Helical" evidence="1">
    <location>
        <begin position="200"/>
        <end position="219"/>
    </location>
</feature>
<dbReference type="OrthoDB" id="307643at2157"/>
<dbReference type="AlphaFoldDB" id="A0A6B0VN17"/>
<feature type="transmembrane region" description="Helical" evidence="1">
    <location>
        <begin position="394"/>
        <end position="420"/>
    </location>
</feature>
<feature type="transmembrane region" description="Helical" evidence="1">
    <location>
        <begin position="269"/>
        <end position="289"/>
    </location>
</feature>
<evidence type="ECO:0000313" key="2">
    <source>
        <dbReference type="EMBL" id="MXV62182.1"/>
    </source>
</evidence>
<feature type="transmembrane region" description="Helical" evidence="1">
    <location>
        <begin position="350"/>
        <end position="374"/>
    </location>
</feature>
<accession>A0A6B0VN17</accession>
<feature type="transmembrane region" description="Helical" evidence="1">
    <location>
        <begin position="94"/>
        <end position="117"/>
    </location>
</feature>
<keyword evidence="1" id="KW-1133">Transmembrane helix</keyword>
<feature type="transmembrane region" description="Helical" evidence="1">
    <location>
        <begin position="432"/>
        <end position="457"/>
    </location>
</feature>
<dbReference type="Proteomes" id="UP000434101">
    <property type="component" value="Unassembled WGS sequence"/>
</dbReference>
<protein>
    <submittedName>
        <fullName evidence="2">Uncharacterized protein</fullName>
    </submittedName>
</protein>
<evidence type="ECO:0000256" key="1">
    <source>
        <dbReference type="SAM" id="Phobius"/>
    </source>
</evidence>
<keyword evidence="1" id="KW-0812">Transmembrane</keyword>
<feature type="transmembrane region" description="Helical" evidence="1">
    <location>
        <begin position="123"/>
        <end position="152"/>
    </location>
</feature>
<sequence length="467" mass="49897">MSGRSAQYRRTGLVIVLAVLTLTVGSGIVAASNVAAGLSERSVGIPIPLWLVLATGSVFVAASALLTPFGGGHGRAERFHHRTVGLHVDRLRRVGSLVLGVLGLAALAFIVTVGLVGPQIGSFSAAVLVTFVVGRALLTIVAYTVGNPWYALNPWRRIATRLPNGYVSYPDRLGSWPAVGALLVLVWLELVLPVSSSPRMLVTVILAYSTFTIGGAVAVGPDTWFRNADPISVWFRLYGALAPVGRTEDGLELRYPGARVRDDDVVTDVSAAAFVLALVWSVTYSGLIVTRPGIRTVEALVGIGLAPELVYFGLLVVGFALFLTVYWAAVVSTRRRTETRLSRRDVAVRFAPPLLAIAAGAHFAHYVGFTISLWPSLIDTLIAPFNPPENPNQYLLPAWFGFVEIAGILCGHVLAVWLSYAVSLECAAGKQWTIRTLLPVLTLIACLTLVSLALVSLPPTEAVYVTN</sequence>
<dbReference type="EMBL" id="WUYX01000028">
    <property type="protein sequence ID" value="MXV62182.1"/>
    <property type="molecule type" value="Genomic_DNA"/>
</dbReference>
<name>A0A6B0VN17_9EURY</name>
<keyword evidence="3" id="KW-1185">Reference proteome</keyword>
<keyword evidence="1" id="KW-0472">Membrane</keyword>
<feature type="transmembrane region" description="Helical" evidence="1">
    <location>
        <begin position="173"/>
        <end position="194"/>
    </location>
</feature>
<feature type="transmembrane region" description="Helical" evidence="1">
    <location>
        <begin position="309"/>
        <end position="329"/>
    </location>
</feature>
<feature type="transmembrane region" description="Helical" evidence="1">
    <location>
        <begin position="47"/>
        <end position="73"/>
    </location>
</feature>
<reference evidence="2 3" key="1">
    <citation type="submission" date="2020-01" db="EMBL/GenBank/DDBJ databases">
        <title>Natronorubrum sp. JWXQ-INN 674 isolated from Inner Mongolia Autonomous Region of China.</title>
        <authorList>
            <person name="Xue Q."/>
        </authorList>
    </citation>
    <scope>NUCLEOTIDE SEQUENCE [LARGE SCALE GENOMIC DNA]</scope>
    <source>
        <strain evidence="2 3">JWXQ-INN-674</strain>
    </source>
</reference>
<organism evidence="2 3">
    <name type="scientific">Natronorubrum halalkaliphilum</name>
    <dbReference type="NCBI Taxonomy" id="2691917"/>
    <lineage>
        <taxon>Archaea</taxon>
        <taxon>Methanobacteriati</taxon>
        <taxon>Methanobacteriota</taxon>
        <taxon>Stenosarchaea group</taxon>
        <taxon>Halobacteria</taxon>
        <taxon>Halobacteriales</taxon>
        <taxon>Natrialbaceae</taxon>
        <taxon>Natronorubrum</taxon>
    </lineage>
</organism>
<comment type="caution">
    <text evidence="2">The sequence shown here is derived from an EMBL/GenBank/DDBJ whole genome shotgun (WGS) entry which is preliminary data.</text>
</comment>
<gene>
    <name evidence="2" type="ORF">GS429_08935</name>
</gene>